<keyword evidence="1" id="KW-1133">Transmembrane helix</keyword>
<protein>
    <submittedName>
        <fullName evidence="2">Uncharacterized protein</fullName>
    </submittedName>
</protein>
<accession>A0A9W6Z7U5</accession>
<dbReference type="OrthoDB" id="10470829at2759"/>
<organism evidence="2 3">
    <name type="scientific">Triparma retinervis</name>
    <dbReference type="NCBI Taxonomy" id="2557542"/>
    <lineage>
        <taxon>Eukaryota</taxon>
        <taxon>Sar</taxon>
        <taxon>Stramenopiles</taxon>
        <taxon>Ochrophyta</taxon>
        <taxon>Bolidophyceae</taxon>
        <taxon>Parmales</taxon>
        <taxon>Triparmaceae</taxon>
        <taxon>Triparma</taxon>
    </lineage>
</organism>
<gene>
    <name evidence="2" type="ORF">TrRE_jg8309</name>
</gene>
<evidence type="ECO:0000256" key="1">
    <source>
        <dbReference type="SAM" id="Phobius"/>
    </source>
</evidence>
<keyword evidence="3" id="KW-1185">Reference proteome</keyword>
<feature type="transmembrane region" description="Helical" evidence="1">
    <location>
        <begin position="53"/>
        <end position="72"/>
    </location>
</feature>
<evidence type="ECO:0000313" key="3">
    <source>
        <dbReference type="Proteomes" id="UP001165082"/>
    </source>
</evidence>
<feature type="transmembrane region" description="Helical" evidence="1">
    <location>
        <begin position="21"/>
        <end position="41"/>
    </location>
</feature>
<dbReference type="EMBL" id="BRXZ01003030">
    <property type="protein sequence ID" value="GMH46372.1"/>
    <property type="molecule type" value="Genomic_DNA"/>
</dbReference>
<dbReference type="AlphaFoldDB" id="A0A9W6Z7U5"/>
<reference evidence="2" key="1">
    <citation type="submission" date="2022-07" db="EMBL/GenBank/DDBJ databases">
        <title>Genome analysis of Parmales, a sister group of diatoms, reveals the evolutionary specialization of diatoms from phago-mixotrophs to photoautotrophs.</title>
        <authorList>
            <person name="Ban H."/>
            <person name="Sato S."/>
            <person name="Yoshikawa S."/>
            <person name="Kazumasa Y."/>
            <person name="Nakamura Y."/>
            <person name="Ichinomiya M."/>
            <person name="Saitoh K."/>
            <person name="Sato N."/>
            <person name="Blanc-Mathieu R."/>
            <person name="Endo H."/>
            <person name="Kuwata A."/>
            <person name="Ogata H."/>
        </authorList>
    </citation>
    <scope>NUCLEOTIDE SEQUENCE</scope>
</reference>
<keyword evidence="1" id="KW-0472">Membrane</keyword>
<proteinExistence type="predicted"/>
<name>A0A9W6Z7U5_9STRA</name>
<comment type="caution">
    <text evidence="2">The sequence shown here is derived from an EMBL/GenBank/DDBJ whole genome shotgun (WGS) entry which is preliminary data.</text>
</comment>
<dbReference type="Proteomes" id="UP001165082">
    <property type="component" value="Unassembled WGS sequence"/>
</dbReference>
<evidence type="ECO:0000313" key="2">
    <source>
        <dbReference type="EMBL" id="GMH46372.1"/>
    </source>
</evidence>
<keyword evidence="1" id="KW-0812">Transmembrane</keyword>
<feature type="transmembrane region" description="Helical" evidence="1">
    <location>
        <begin position="135"/>
        <end position="155"/>
    </location>
</feature>
<sequence>MCRNIVSTYGRSFMLRGEAYISVDLVCSILTLAAINILIVGGVEHYVWDVVSLLYMLFLFVITVVNAPLSVAELNDMVTEHREILRTAKVNILGAEGEIDQRSLDFLHAIDDLIQTREQEADPHKIFSFPAKHSILQTYLGLVGSGIFFAAQTFLTSSATYKFNSQGKYVLDIGF</sequence>